<dbReference type="InterPro" id="IPR024078">
    <property type="entry name" value="LmbE-like_dom_sf"/>
</dbReference>
<dbReference type="EC" id="3.5.1.89" evidence="2"/>
<reference evidence="4 5" key="1">
    <citation type="journal article" date="2020" name="Nat. Food">
        <title>A phased Vanilla planifolia genome enables genetic improvement of flavour and production.</title>
        <authorList>
            <person name="Hasing T."/>
            <person name="Tang H."/>
            <person name="Brym M."/>
            <person name="Khazi F."/>
            <person name="Huang T."/>
            <person name="Chambers A.H."/>
        </authorList>
    </citation>
    <scope>NUCLEOTIDE SEQUENCE [LARGE SCALE GENOMIC DNA]</scope>
    <source>
        <tissue evidence="4">Leaf</tissue>
    </source>
</reference>
<dbReference type="GO" id="GO:0000225">
    <property type="term" value="F:N-acetylglucosaminylphosphatidylinositol deacetylase activity"/>
    <property type="evidence" value="ECO:0007669"/>
    <property type="project" value="UniProtKB-EC"/>
</dbReference>
<proteinExistence type="inferred from homology"/>
<protein>
    <recommendedName>
        <fullName evidence="2">N-acetylglucosaminylphosphatidylinositol deacetylase</fullName>
        <ecNumber evidence="2">3.5.1.89</ecNumber>
    </recommendedName>
</protein>
<evidence type="ECO:0000256" key="1">
    <source>
        <dbReference type="ARBA" id="ARBA00006066"/>
    </source>
</evidence>
<dbReference type="PANTHER" id="PTHR12993:SF11">
    <property type="entry name" value="N-ACETYLGLUCOSAMINYL-PHOSPHATIDYLINOSITOL DE-N-ACETYLASE"/>
    <property type="match status" value="1"/>
</dbReference>
<keyword evidence="3" id="KW-1133">Transmembrane helix</keyword>
<keyword evidence="3" id="KW-0472">Membrane</keyword>
<dbReference type="InterPro" id="IPR003737">
    <property type="entry name" value="GlcNAc_PI_deacetylase-related"/>
</dbReference>
<comment type="caution">
    <text evidence="4">The sequence shown here is derived from an EMBL/GenBank/DDBJ whole genome shotgun (WGS) entry which is preliminary data.</text>
</comment>
<feature type="transmembrane region" description="Helical" evidence="3">
    <location>
        <begin position="20"/>
        <end position="39"/>
    </location>
</feature>
<evidence type="ECO:0000256" key="2">
    <source>
        <dbReference type="ARBA" id="ARBA00012176"/>
    </source>
</evidence>
<accession>A0A835QJW3</accession>
<dbReference type="UniPathway" id="UPA00196"/>
<dbReference type="Proteomes" id="UP000639772">
    <property type="component" value="Chromosome 7"/>
</dbReference>
<keyword evidence="3" id="KW-0812">Transmembrane</keyword>
<name>A0A835QJW3_VANPL</name>
<dbReference type="GO" id="GO:0005783">
    <property type="term" value="C:endoplasmic reticulum"/>
    <property type="evidence" value="ECO:0007669"/>
    <property type="project" value="TreeGrafter"/>
</dbReference>
<dbReference type="AlphaFoldDB" id="A0A835QJW3"/>
<dbReference type="OrthoDB" id="440160at2759"/>
<dbReference type="GO" id="GO:0016020">
    <property type="term" value="C:membrane"/>
    <property type="evidence" value="ECO:0007669"/>
    <property type="project" value="GOC"/>
</dbReference>
<comment type="similarity">
    <text evidence="1">Belongs to the PIGL family.</text>
</comment>
<dbReference type="Gene3D" id="3.40.50.10320">
    <property type="entry name" value="LmbE-like"/>
    <property type="match status" value="1"/>
</dbReference>
<organism evidence="4 5">
    <name type="scientific">Vanilla planifolia</name>
    <name type="common">Vanilla</name>
    <dbReference type="NCBI Taxonomy" id="51239"/>
    <lineage>
        <taxon>Eukaryota</taxon>
        <taxon>Viridiplantae</taxon>
        <taxon>Streptophyta</taxon>
        <taxon>Embryophyta</taxon>
        <taxon>Tracheophyta</taxon>
        <taxon>Spermatophyta</taxon>
        <taxon>Magnoliopsida</taxon>
        <taxon>Liliopsida</taxon>
        <taxon>Asparagales</taxon>
        <taxon>Orchidaceae</taxon>
        <taxon>Vanilloideae</taxon>
        <taxon>Vanilleae</taxon>
        <taxon>Vanilla</taxon>
    </lineage>
</organism>
<dbReference type="PANTHER" id="PTHR12993">
    <property type="entry name" value="N-ACETYLGLUCOSAMINYL-PHOSPHATIDYLINOSITOL DE-N-ACETYLASE-RELATED"/>
    <property type="match status" value="1"/>
</dbReference>
<evidence type="ECO:0000313" key="5">
    <source>
        <dbReference type="Proteomes" id="UP000639772"/>
    </source>
</evidence>
<dbReference type="GO" id="GO:0006506">
    <property type="term" value="P:GPI anchor biosynthetic process"/>
    <property type="evidence" value="ECO:0007669"/>
    <property type="project" value="UniProtKB-UniPathway"/>
</dbReference>
<dbReference type="EMBL" id="JADCNM010000007">
    <property type="protein sequence ID" value="KAG0474681.1"/>
    <property type="molecule type" value="Genomic_DNA"/>
</dbReference>
<gene>
    <name evidence="4" type="ORF">HPP92_014367</name>
</gene>
<dbReference type="Pfam" id="PF02585">
    <property type="entry name" value="PIG-L"/>
    <property type="match status" value="1"/>
</dbReference>
<evidence type="ECO:0000256" key="3">
    <source>
        <dbReference type="SAM" id="Phobius"/>
    </source>
</evidence>
<sequence length="284" mass="32091">MLEGASDLYSIGVKKIMNCWILFALSTITLWVVSLWRVLISSSSIPTEPPFLSNLNSSRSGRRKRNVLLLIAHPDDESMFFAPTILYLFSKGHNIHILCISKGDAEGKGNVRIEEIYRASAVLKVPRQQIKIIDHPELQDGFDKPWKPHLVAAFAEEEIEKHGIDTVITFDSYGVSGHPNHQDVHRGLCALVLGNTQKNIEAWELMSTNIIRKYLGPVDAWISSLCSVTGPSGSSYCIQNAHPLKCYQAMAEHYSQWVWFRKLFVLLSRYTYVNTLQKISSTKT</sequence>
<evidence type="ECO:0000313" key="4">
    <source>
        <dbReference type="EMBL" id="KAG0474681.1"/>
    </source>
</evidence>
<dbReference type="SUPFAM" id="SSF102588">
    <property type="entry name" value="LmbE-like"/>
    <property type="match status" value="1"/>
</dbReference>